<dbReference type="EMBL" id="KI546166">
    <property type="protein sequence ID" value="EST42214.1"/>
    <property type="molecule type" value="Genomic_DNA"/>
</dbReference>
<reference evidence="1" key="1">
    <citation type="journal article" date="2014" name="PLoS Genet.">
        <title>The Genome of Spironucleus salmonicida Highlights a Fish Pathogen Adapted to Fluctuating Environments.</title>
        <authorList>
            <person name="Xu F."/>
            <person name="Jerlstrom-Hultqvist J."/>
            <person name="Einarsson E."/>
            <person name="Astvaldsson A."/>
            <person name="Svard S.G."/>
            <person name="Andersson J.O."/>
        </authorList>
    </citation>
    <scope>NUCLEOTIDE SEQUENCE</scope>
</reference>
<evidence type="ECO:0000313" key="1">
    <source>
        <dbReference type="EMBL" id="EST42214.1"/>
    </source>
</evidence>
<gene>
    <name evidence="1" type="ORF">SS50377_18516</name>
</gene>
<name>V6LNB4_9EUKA</name>
<proteinExistence type="predicted"/>
<sequence length="58" mass="6829">MQNQLESVSYLCNNCGYEVILRLSNQNHITPEQVKCQMCKKTILFKKRTNCTDMIDCR</sequence>
<dbReference type="AlphaFoldDB" id="V6LNB4"/>
<dbReference type="Gene3D" id="2.20.28.30">
    <property type="entry name" value="RNA polymerase ii, chain L"/>
    <property type="match status" value="1"/>
</dbReference>
<protein>
    <submittedName>
        <fullName evidence="1">Cysteine-rich protein</fullName>
    </submittedName>
</protein>
<dbReference type="SUPFAM" id="SSF63393">
    <property type="entry name" value="RNA polymerase subunits"/>
    <property type="match status" value="1"/>
</dbReference>
<accession>V6LNB4</accession>
<dbReference type="InterPro" id="IPR029040">
    <property type="entry name" value="RPABC4/Spt4"/>
</dbReference>
<organism evidence="1">
    <name type="scientific">Spironucleus salmonicida</name>
    <dbReference type="NCBI Taxonomy" id="348837"/>
    <lineage>
        <taxon>Eukaryota</taxon>
        <taxon>Metamonada</taxon>
        <taxon>Diplomonadida</taxon>
        <taxon>Hexamitidae</taxon>
        <taxon>Hexamitinae</taxon>
        <taxon>Spironucleus</taxon>
    </lineage>
</organism>